<keyword evidence="9" id="KW-0067">ATP-binding</keyword>
<dbReference type="Pfam" id="PF02518">
    <property type="entry name" value="HATPase_c"/>
    <property type="match status" value="1"/>
</dbReference>
<dbReference type="CDD" id="cd00082">
    <property type="entry name" value="HisKA"/>
    <property type="match status" value="1"/>
</dbReference>
<comment type="subcellular location">
    <subcellularLocation>
        <location evidence="2">Cell membrane</location>
        <topology evidence="2">Multi-pass membrane protein</topology>
    </subcellularLocation>
</comment>
<keyword evidence="4" id="KW-1003">Cell membrane</keyword>
<dbReference type="SUPFAM" id="SSF158472">
    <property type="entry name" value="HAMP domain-like"/>
    <property type="match status" value="1"/>
</dbReference>
<dbReference type="Gene3D" id="6.10.340.10">
    <property type="match status" value="1"/>
</dbReference>
<evidence type="ECO:0000256" key="4">
    <source>
        <dbReference type="ARBA" id="ARBA00022475"/>
    </source>
</evidence>
<keyword evidence="10" id="KW-0472">Membrane</keyword>
<dbReference type="PRINTS" id="PR00344">
    <property type="entry name" value="BCTRLSENSOR"/>
</dbReference>
<dbReference type="EC" id="2.7.13.3" evidence="3"/>
<sequence length="373" mass="41060">MFVNRYHITLTGSDQSHPPSNSWLPYRFFLEQALSQRTGQPIRLLEERSVSQGQWFWVDIPIRGQLIRLGFPRSRIGVRPPVAILLVLIVGVGVTLITAVVLVKRQTAPLGSLSKAVRTLGSGEWPDPIAERGPDELANLARSFNRMTGQVRELLANRTTLLAGISHDLRTPITQIQLALAMLPDEGGDAELLAGIRRDLERMNRLIGMFLDISRGLEGGQSENLLIEPLLDELVRKFREHGVTIHWQPCPGCRQEVNAMALTRIVSNLLENALRYGEGSPISVTCGCTEKGVVIAVSDQGPGIPEEELENVFRPFYRLEQSRNLGTGGSGLGLAIVRQLALAYGWDVALQAKPESGTTATISLNRKNCKTLP</sequence>
<feature type="transmembrane region" description="Helical" evidence="10">
    <location>
        <begin position="82"/>
        <end position="103"/>
    </location>
</feature>
<dbReference type="PANTHER" id="PTHR44936:SF10">
    <property type="entry name" value="SENSOR PROTEIN RSTB"/>
    <property type="match status" value="1"/>
</dbReference>
<dbReference type="SUPFAM" id="SSF55874">
    <property type="entry name" value="ATPase domain of HSP90 chaperone/DNA topoisomerase II/histidine kinase"/>
    <property type="match status" value="1"/>
</dbReference>
<dbReference type="SMART" id="SM00388">
    <property type="entry name" value="HisKA"/>
    <property type="match status" value="1"/>
</dbReference>
<dbReference type="EMBL" id="PKUN01000009">
    <property type="protein sequence ID" value="PLX62105.1"/>
    <property type="molecule type" value="Genomic_DNA"/>
</dbReference>
<keyword evidence="10" id="KW-1133">Transmembrane helix</keyword>
<dbReference type="GO" id="GO:0005524">
    <property type="term" value="F:ATP binding"/>
    <property type="evidence" value="ECO:0007669"/>
    <property type="project" value="UniProtKB-KW"/>
</dbReference>
<dbReference type="Pfam" id="PF00672">
    <property type="entry name" value="HAMP"/>
    <property type="match status" value="1"/>
</dbReference>
<evidence type="ECO:0000256" key="9">
    <source>
        <dbReference type="ARBA" id="ARBA00022840"/>
    </source>
</evidence>
<name>A0A2N6CXS3_9GAMM</name>
<reference evidence="13 14" key="1">
    <citation type="submission" date="2017-11" db="EMBL/GenBank/DDBJ databases">
        <title>Genome-resolved metagenomics identifies genetic mobility, metabolic interactions, and unexpected diversity in perchlorate-reducing communities.</title>
        <authorList>
            <person name="Barnum T.P."/>
            <person name="Figueroa I.A."/>
            <person name="Carlstrom C.I."/>
            <person name="Lucas L.N."/>
            <person name="Engelbrektson A.L."/>
            <person name="Coates J.D."/>
        </authorList>
    </citation>
    <scope>NUCLEOTIDE SEQUENCE [LARGE SCALE GENOMIC DNA]</scope>
    <source>
        <strain evidence="13">BM301</strain>
    </source>
</reference>
<evidence type="ECO:0000256" key="10">
    <source>
        <dbReference type="SAM" id="Phobius"/>
    </source>
</evidence>
<evidence type="ECO:0000256" key="8">
    <source>
        <dbReference type="ARBA" id="ARBA00022777"/>
    </source>
</evidence>
<evidence type="ECO:0000256" key="6">
    <source>
        <dbReference type="ARBA" id="ARBA00022679"/>
    </source>
</evidence>
<dbReference type="Gene3D" id="1.10.287.130">
    <property type="match status" value="1"/>
</dbReference>
<protein>
    <recommendedName>
        <fullName evidence="3">histidine kinase</fullName>
        <ecNumber evidence="3">2.7.13.3</ecNumber>
    </recommendedName>
</protein>
<dbReference type="InterPro" id="IPR036097">
    <property type="entry name" value="HisK_dim/P_sf"/>
</dbReference>
<accession>A0A2N6CXS3</accession>
<dbReference type="SMART" id="SM00387">
    <property type="entry name" value="HATPase_c"/>
    <property type="match status" value="1"/>
</dbReference>
<evidence type="ECO:0000259" key="12">
    <source>
        <dbReference type="PROSITE" id="PS50885"/>
    </source>
</evidence>
<dbReference type="InterPro" id="IPR005467">
    <property type="entry name" value="His_kinase_dom"/>
</dbReference>
<dbReference type="STRING" id="1111735.GCA_000428045_01818"/>
<keyword evidence="7" id="KW-0547">Nucleotide-binding</keyword>
<comment type="catalytic activity">
    <reaction evidence="1">
        <text>ATP + protein L-histidine = ADP + protein N-phospho-L-histidine.</text>
        <dbReference type="EC" id="2.7.13.3"/>
    </reaction>
</comment>
<dbReference type="InterPro" id="IPR003661">
    <property type="entry name" value="HisK_dim/P_dom"/>
</dbReference>
<dbReference type="Gene3D" id="3.30.565.10">
    <property type="entry name" value="Histidine kinase-like ATPase, C-terminal domain"/>
    <property type="match status" value="1"/>
</dbReference>
<comment type="caution">
    <text evidence="13">The sequence shown here is derived from an EMBL/GenBank/DDBJ whole genome shotgun (WGS) entry which is preliminary data.</text>
</comment>
<dbReference type="InterPro" id="IPR004358">
    <property type="entry name" value="Sig_transdc_His_kin-like_C"/>
</dbReference>
<feature type="domain" description="HAMP" evidence="12">
    <location>
        <begin position="104"/>
        <end position="156"/>
    </location>
</feature>
<dbReference type="PROSITE" id="PS50109">
    <property type="entry name" value="HIS_KIN"/>
    <property type="match status" value="1"/>
</dbReference>
<dbReference type="PROSITE" id="PS50885">
    <property type="entry name" value="HAMP"/>
    <property type="match status" value="1"/>
</dbReference>
<keyword evidence="10" id="KW-0812">Transmembrane</keyword>
<keyword evidence="8 13" id="KW-0418">Kinase</keyword>
<evidence type="ECO:0000313" key="13">
    <source>
        <dbReference type="EMBL" id="PLX62105.1"/>
    </source>
</evidence>
<dbReference type="SUPFAM" id="SSF47384">
    <property type="entry name" value="Homodimeric domain of signal transducing histidine kinase"/>
    <property type="match status" value="1"/>
</dbReference>
<proteinExistence type="predicted"/>
<dbReference type="Pfam" id="PF00512">
    <property type="entry name" value="HisKA"/>
    <property type="match status" value="1"/>
</dbReference>
<evidence type="ECO:0000256" key="1">
    <source>
        <dbReference type="ARBA" id="ARBA00000085"/>
    </source>
</evidence>
<keyword evidence="5" id="KW-0597">Phosphoprotein</keyword>
<gene>
    <name evidence="13" type="ORF">C0630_07650</name>
</gene>
<dbReference type="PANTHER" id="PTHR44936">
    <property type="entry name" value="SENSOR PROTEIN CREC"/>
    <property type="match status" value="1"/>
</dbReference>
<dbReference type="Proteomes" id="UP000235015">
    <property type="component" value="Unassembled WGS sequence"/>
</dbReference>
<evidence type="ECO:0000313" key="14">
    <source>
        <dbReference type="Proteomes" id="UP000235015"/>
    </source>
</evidence>
<dbReference type="InterPro" id="IPR050980">
    <property type="entry name" value="2C_sensor_his_kinase"/>
</dbReference>
<dbReference type="InterPro" id="IPR003660">
    <property type="entry name" value="HAMP_dom"/>
</dbReference>
<evidence type="ECO:0000259" key="11">
    <source>
        <dbReference type="PROSITE" id="PS50109"/>
    </source>
</evidence>
<dbReference type="CDD" id="cd06225">
    <property type="entry name" value="HAMP"/>
    <property type="match status" value="1"/>
</dbReference>
<keyword evidence="6" id="KW-0808">Transferase</keyword>
<dbReference type="InterPro" id="IPR003594">
    <property type="entry name" value="HATPase_dom"/>
</dbReference>
<dbReference type="SMART" id="SM00304">
    <property type="entry name" value="HAMP"/>
    <property type="match status" value="1"/>
</dbReference>
<evidence type="ECO:0000256" key="2">
    <source>
        <dbReference type="ARBA" id="ARBA00004651"/>
    </source>
</evidence>
<feature type="domain" description="Histidine kinase" evidence="11">
    <location>
        <begin position="164"/>
        <end position="368"/>
    </location>
</feature>
<dbReference type="InterPro" id="IPR036890">
    <property type="entry name" value="HATPase_C_sf"/>
</dbReference>
<dbReference type="CDD" id="cd00075">
    <property type="entry name" value="HATPase"/>
    <property type="match status" value="1"/>
</dbReference>
<dbReference type="GO" id="GO:0000155">
    <property type="term" value="F:phosphorelay sensor kinase activity"/>
    <property type="evidence" value="ECO:0007669"/>
    <property type="project" value="InterPro"/>
</dbReference>
<organism evidence="13 14">
    <name type="scientific">Sedimenticola selenatireducens</name>
    <dbReference type="NCBI Taxonomy" id="191960"/>
    <lineage>
        <taxon>Bacteria</taxon>
        <taxon>Pseudomonadati</taxon>
        <taxon>Pseudomonadota</taxon>
        <taxon>Gammaproteobacteria</taxon>
        <taxon>Chromatiales</taxon>
        <taxon>Sedimenticolaceae</taxon>
        <taxon>Sedimenticola</taxon>
    </lineage>
</organism>
<evidence type="ECO:0000256" key="7">
    <source>
        <dbReference type="ARBA" id="ARBA00022741"/>
    </source>
</evidence>
<dbReference type="AlphaFoldDB" id="A0A2N6CXS3"/>
<dbReference type="GO" id="GO:0005886">
    <property type="term" value="C:plasma membrane"/>
    <property type="evidence" value="ECO:0007669"/>
    <property type="project" value="UniProtKB-SubCell"/>
</dbReference>
<evidence type="ECO:0000256" key="5">
    <source>
        <dbReference type="ARBA" id="ARBA00022553"/>
    </source>
</evidence>
<evidence type="ECO:0000256" key="3">
    <source>
        <dbReference type="ARBA" id="ARBA00012438"/>
    </source>
</evidence>